<comment type="pathway">
    <text evidence="8">Carotenoid biosynthesis; staphyloxanthin biosynthesis; staphyloxanthin from farnesyl diphosphate: step 4/5.</text>
</comment>
<dbReference type="EMBL" id="AP009389">
    <property type="protein sequence ID" value="BAF58309.1"/>
    <property type="molecule type" value="Genomic_DNA"/>
</dbReference>
<evidence type="ECO:0000256" key="3">
    <source>
        <dbReference type="ARBA" id="ARBA00022676"/>
    </source>
</evidence>
<dbReference type="CDD" id="cd02522">
    <property type="entry name" value="GT_2_like_a"/>
    <property type="match status" value="1"/>
</dbReference>
<accession>A5D612</accession>
<dbReference type="Pfam" id="PF00535">
    <property type="entry name" value="Glycos_transf_2"/>
    <property type="match status" value="1"/>
</dbReference>
<protein>
    <recommendedName>
        <fullName evidence="10">4,4'-diaponeurosporenoate glycosyltransferase</fullName>
    </recommendedName>
</protein>
<keyword evidence="5" id="KW-0125">Carotenoid biosynthesis</keyword>
<evidence type="ECO:0000256" key="6">
    <source>
        <dbReference type="ARBA" id="ARBA00023136"/>
    </source>
</evidence>
<proteinExistence type="inferred from homology"/>
<dbReference type="GO" id="GO:0005886">
    <property type="term" value="C:plasma membrane"/>
    <property type="evidence" value="ECO:0007669"/>
    <property type="project" value="UniProtKB-SubCell"/>
</dbReference>
<comment type="similarity">
    <text evidence="9">Belongs to the glycosyltransferase 2 family. CrtQ subfamily.</text>
</comment>
<keyword evidence="6" id="KW-0472">Membrane</keyword>
<keyword evidence="4 12" id="KW-0808">Transferase</keyword>
<dbReference type="KEGG" id="pth:PTH_0128"/>
<dbReference type="InterPro" id="IPR026461">
    <property type="entry name" value="Trfase_2_rSAM/seldom_assoc"/>
</dbReference>
<evidence type="ECO:0000259" key="11">
    <source>
        <dbReference type="Pfam" id="PF00535"/>
    </source>
</evidence>
<dbReference type="CAZy" id="GT2">
    <property type="family name" value="Glycosyltransferase Family 2"/>
</dbReference>
<evidence type="ECO:0000256" key="7">
    <source>
        <dbReference type="ARBA" id="ARBA00037281"/>
    </source>
</evidence>
<dbReference type="GO" id="GO:0016117">
    <property type="term" value="P:carotenoid biosynthetic process"/>
    <property type="evidence" value="ECO:0007669"/>
    <property type="project" value="UniProtKB-KW"/>
</dbReference>
<reference evidence="13" key="1">
    <citation type="journal article" date="2008" name="Genome Res.">
        <title>The genome of Pelotomaculum thermopropionicum reveals niche-associated evolution in anaerobic microbiota.</title>
        <authorList>
            <person name="Kosaka T."/>
            <person name="Kato S."/>
            <person name="Shimoyama T."/>
            <person name="Ishii S."/>
            <person name="Abe T."/>
            <person name="Watanabe K."/>
        </authorList>
    </citation>
    <scope>NUCLEOTIDE SEQUENCE [LARGE SCALE GENOMIC DNA]</scope>
    <source>
        <strain evidence="13">DSM 13744 / JCM 10971 / SI</strain>
    </source>
</reference>
<evidence type="ECO:0000256" key="8">
    <source>
        <dbReference type="ARBA" id="ARBA00037904"/>
    </source>
</evidence>
<dbReference type="HOGENOM" id="CLU_025996_17_3_9"/>
<dbReference type="Gene3D" id="3.90.550.10">
    <property type="entry name" value="Spore Coat Polysaccharide Biosynthesis Protein SpsA, Chain A"/>
    <property type="match status" value="1"/>
</dbReference>
<evidence type="ECO:0000256" key="10">
    <source>
        <dbReference type="ARBA" id="ARBA00040345"/>
    </source>
</evidence>
<organism evidence="12 13">
    <name type="scientific">Pelotomaculum thermopropionicum (strain DSM 13744 / JCM 10971 / SI)</name>
    <dbReference type="NCBI Taxonomy" id="370438"/>
    <lineage>
        <taxon>Bacteria</taxon>
        <taxon>Bacillati</taxon>
        <taxon>Bacillota</taxon>
        <taxon>Clostridia</taxon>
        <taxon>Eubacteriales</taxon>
        <taxon>Desulfotomaculaceae</taxon>
        <taxon>Pelotomaculum</taxon>
    </lineage>
</organism>
<evidence type="ECO:0000313" key="12">
    <source>
        <dbReference type="EMBL" id="BAF58309.1"/>
    </source>
</evidence>
<evidence type="ECO:0000256" key="1">
    <source>
        <dbReference type="ARBA" id="ARBA00004236"/>
    </source>
</evidence>
<evidence type="ECO:0000256" key="9">
    <source>
        <dbReference type="ARBA" id="ARBA00038120"/>
    </source>
</evidence>
<dbReference type="Proteomes" id="UP000006556">
    <property type="component" value="Chromosome"/>
</dbReference>
<comment type="function">
    <text evidence="7">Catalyzes the glycosylation of 4,4'-diaponeurosporenoate, i.e. the esterification of glucose at the C1'' position with the carboxyl group of 4,4'-diaponeurosporenic acid, to form glycosyl-4,4'-diaponeurosporenoate. This is a step in the biosynthesis of staphyloxanthin, an orange pigment present in most staphylococci strains.</text>
</comment>
<feature type="domain" description="Glycosyltransferase 2-like" evidence="11">
    <location>
        <begin position="8"/>
        <end position="122"/>
    </location>
</feature>
<dbReference type="GO" id="GO:0016757">
    <property type="term" value="F:glycosyltransferase activity"/>
    <property type="evidence" value="ECO:0007669"/>
    <property type="project" value="UniProtKB-KW"/>
</dbReference>
<dbReference type="eggNOG" id="COG1216">
    <property type="taxonomic scope" value="Bacteria"/>
</dbReference>
<comment type="subcellular location">
    <subcellularLocation>
        <location evidence="1">Cell membrane</location>
    </subcellularLocation>
</comment>
<evidence type="ECO:0000256" key="4">
    <source>
        <dbReference type="ARBA" id="ARBA00022679"/>
    </source>
</evidence>
<name>A5D612_PELTS</name>
<dbReference type="InterPro" id="IPR001173">
    <property type="entry name" value="Glyco_trans_2-like"/>
</dbReference>
<dbReference type="SUPFAM" id="SSF53448">
    <property type="entry name" value="Nucleotide-diphospho-sugar transferases"/>
    <property type="match status" value="1"/>
</dbReference>
<keyword evidence="3" id="KW-0328">Glycosyltransferase</keyword>
<evidence type="ECO:0000256" key="2">
    <source>
        <dbReference type="ARBA" id="ARBA00022475"/>
    </source>
</evidence>
<dbReference type="AlphaFoldDB" id="A5D612"/>
<dbReference type="PANTHER" id="PTHR43646:SF2">
    <property type="entry name" value="GLYCOSYLTRANSFERASE 2-LIKE DOMAIN-CONTAINING PROTEIN"/>
    <property type="match status" value="1"/>
</dbReference>
<evidence type="ECO:0000313" key="13">
    <source>
        <dbReference type="Proteomes" id="UP000006556"/>
    </source>
</evidence>
<dbReference type="PANTHER" id="PTHR43646">
    <property type="entry name" value="GLYCOSYLTRANSFERASE"/>
    <property type="match status" value="1"/>
</dbReference>
<dbReference type="STRING" id="370438.PTH_0128"/>
<sequence>MASDLKISVIIPTYNEAATIGRTTGHLKARRDVHEIIVVDGGSTDGTPALAGKGVQLLRAPRGRASQMNAGARAAAGDVLLFLHSDTSLPDDFSRQIELALSDRQVAGGAFKVKFDQPGLFFALTALGSNLRASLTGIYFGDQAIFARREAFFEAGGYPPIELMEDWEFSRRLRQVGKTVLLPGPVTTSARRWLIYGRWRTTWLMHKIKILYILGVSPSRLKSMYTDRRR</sequence>
<dbReference type="InterPro" id="IPR029044">
    <property type="entry name" value="Nucleotide-diphossugar_trans"/>
</dbReference>
<gene>
    <name evidence="12" type="ordered locus">PTH_0128</name>
</gene>
<evidence type="ECO:0000256" key="5">
    <source>
        <dbReference type="ARBA" id="ARBA00022746"/>
    </source>
</evidence>
<keyword evidence="13" id="KW-1185">Reference proteome</keyword>
<dbReference type="NCBIfam" id="TIGR04283">
    <property type="entry name" value="glyco_like_mftF"/>
    <property type="match status" value="1"/>
</dbReference>
<keyword evidence="2" id="KW-1003">Cell membrane</keyword>